<dbReference type="SUPFAM" id="SSF53067">
    <property type="entry name" value="Actin-like ATPase domain"/>
    <property type="match status" value="1"/>
</dbReference>
<dbReference type="Pfam" id="PF00480">
    <property type="entry name" value="ROK"/>
    <property type="match status" value="1"/>
</dbReference>
<dbReference type="PANTHER" id="PTHR18964:SF149">
    <property type="entry name" value="BIFUNCTIONAL UDP-N-ACETYLGLUCOSAMINE 2-EPIMERASE_N-ACETYLMANNOSAMINE KINASE"/>
    <property type="match status" value="1"/>
</dbReference>
<evidence type="ECO:0000256" key="1">
    <source>
        <dbReference type="ARBA" id="ARBA00006479"/>
    </source>
</evidence>
<sequence length="284" mass="32060">MKLAIDIGGTSIRFALIDKNQIIKKEVMDTNPNDRKSNFDYIKKTVESWNETIDYIGICCPGPLDLKTGTILITYNLPDWSEKCILQEIKDLFKIDNVKIDNDGNIAALGQYIVRKNLHSLLYFTISTGIGAGFIYEGKIFQGYNGTALEIANSLPCWESENPQRSGIEFQASGKNICVQLNKLGVEVENAKQAFELYKTKKNETVNKFFAKIENQLISLFSTSINFLNPEMIVIGGSVAIKNQEFITEIMKKVWQVTKDANYKVKFEFAKDLEDATLLGCCEM</sequence>
<dbReference type="CDD" id="cd23763">
    <property type="entry name" value="ASKHA_ATPase_ROK"/>
    <property type="match status" value="1"/>
</dbReference>
<dbReference type="RefSeq" id="WP_100916765.1">
    <property type="nucleotide sequence ID" value="NZ_CP025057.1"/>
</dbReference>
<dbReference type="AlphaFoldDB" id="A0A2K8SG51"/>
<evidence type="ECO:0000313" key="2">
    <source>
        <dbReference type="EMBL" id="AUB31800.1"/>
    </source>
</evidence>
<keyword evidence="3" id="KW-1185">Reference proteome</keyword>
<organism evidence="2 3">
    <name type="scientific">Spiroplasma floricola 23-6</name>
    <dbReference type="NCBI Taxonomy" id="1336749"/>
    <lineage>
        <taxon>Bacteria</taxon>
        <taxon>Bacillati</taxon>
        <taxon>Mycoplasmatota</taxon>
        <taxon>Mollicutes</taxon>
        <taxon>Entomoplasmatales</taxon>
        <taxon>Spiroplasmataceae</taxon>
        <taxon>Spiroplasma</taxon>
    </lineage>
</organism>
<dbReference type="OrthoDB" id="9796533at2"/>
<dbReference type="KEGG" id="sfz:SFLOR_v1c07520"/>
<dbReference type="Gene3D" id="3.30.420.40">
    <property type="match status" value="2"/>
</dbReference>
<keyword evidence="2" id="KW-0418">Kinase</keyword>
<dbReference type="PANTHER" id="PTHR18964">
    <property type="entry name" value="ROK (REPRESSOR, ORF, KINASE) FAMILY"/>
    <property type="match status" value="1"/>
</dbReference>
<evidence type="ECO:0000313" key="3">
    <source>
        <dbReference type="Proteomes" id="UP000231823"/>
    </source>
</evidence>
<protein>
    <submittedName>
        <fullName evidence="2">Glucokinase</fullName>
    </submittedName>
</protein>
<name>A0A2K8SG51_9MOLU</name>
<reference evidence="2 3" key="1">
    <citation type="submission" date="2017-12" db="EMBL/GenBank/DDBJ databases">
        <title>Complete genome sequence of Spiroplasma floricola 23-6 (ATCC 29989).</title>
        <authorList>
            <person name="Tsai Y.-M."/>
            <person name="Wu P.-S."/>
            <person name="Lo W.-S."/>
            <person name="Kuo C.-H."/>
        </authorList>
    </citation>
    <scope>NUCLEOTIDE SEQUENCE [LARGE SCALE GENOMIC DNA]</scope>
    <source>
        <strain evidence="2 3">23-6</strain>
    </source>
</reference>
<keyword evidence="2" id="KW-0808">Transferase</keyword>
<proteinExistence type="inferred from homology"/>
<gene>
    <name evidence="2" type="primary">glk</name>
    <name evidence="2" type="ORF">SFLOR_v1c07520</name>
</gene>
<dbReference type="EMBL" id="CP025057">
    <property type="protein sequence ID" value="AUB31800.1"/>
    <property type="molecule type" value="Genomic_DNA"/>
</dbReference>
<dbReference type="InterPro" id="IPR000600">
    <property type="entry name" value="ROK"/>
</dbReference>
<dbReference type="InterPro" id="IPR043129">
    <property type="entry name" value="ATPase_NBD"/>
</dbReference>
<comment type="similarity">
    <text evidence="1">Belongs to the ROK (NagC/XylR) family.</text>
</comment>
<dbReference type="Proteomes" id="UP000231823">
    <property type="component" value="Chromosome"/>
</dbReference>
<dbReference type="GO" id="GO:0016301">
    <property type="term" value="F:kinase activity"/>
    <property type="evidence" value="ECO:0007669"/>
    <property type="project" value="UniProtKB-KW"/>
</dbReference>
<accession>A0A2K8SG51</accession>